<evidence type="ECO:0000313" key="5">
    <source>
        <dbReference type="Proteomes" id="UP000245667"/>
    </source>
</evidence>
<dbReference type="RefSeq" id="WP_109649882.1">
    <property type="nucleotide sequence ID" value="NZ_JACWLN010000003.1"/>
</dbReference>
<dbReference type="Gene3D" id="2.120.10.30">
    <property type="entry name" value="TolB, C-terminal domain"/>
    <property type="match status" value="1"/>
</dbReference>
<protein>
    <submittedName>
        <fullName evidence="4">NHL repeat-containing protein</fullName>
    </submittedName>
</protein>
<dbReference type="OrthoDB" id="9782304at2"/>
<evidence type="ECO:0000256" key="1">
    <source>
        <dbReference type="ARBA" id="ARBA00022737"/>
    </source>
</evidence>
<dbReference type="GO" id="GO:0043161">
    <property type="term" value="P:proteasome-mediated ubiquitin-dependent protein catabolic process"/>
    <property type="evidence" value="ECO:0007669"/>
    <property type="project" value="TreeGrafter"/>
</dbReference>
<dbReference type="EMBL" id="JACWLN010000003">
    <property type="protein sequence ID" value="MBD1260729.1"/>
    <property type="molecule type" value="Genomic_DNA"/>
</dbReference>
<dbReference type="AlphaFoldDB" id="A0A316E3A8"/>
<reference evidence="4 5" key="1">
    <citation type="submission" date="2018-05" db="EMBL/GenBank/DDBJ databases">
        <title>Genomic Encyclopedia of Archaeal and Bacterial Type Strains, Phase II (KMG-II): from individual species to whole genera.</title>
        <authorList>
            <person name="Goeker M."/>
        </authorList>
    </citation>
    <scope>NUCLEOTIDE SEQUENCE [LARGE SCALE GENOMIC DNA]</scope>
    <source>
        <strain evidence="4 5">DSM 23514</strain>
    </source>
</reference>
<name>A0A316E3A8_9FLAO</name>
<reference evidence="3 6" key="2">
    <citation type="submission" date="2020-07" db="EMBL/GenBank/DDBJ databases">
        <title>The draft genome sequence of Maribacter polysiphoniae KCTC 22021.</title>
        <authorList>
            <person name="Mu L."/>
        </authorList>
    </citation>
    <scope>NUCLEOTIDE SEQUENCE [LARGE SCALE GENOMIC DNA]</scope>
    <source>
        <strain evidence="3 6">KCTC 22021</strain>
    </source>
</reference>
<accession>A0A316E3A8</accession>
<dbReference type="GO" id="GO:0061630">
    <property type="term" value="F:ubiquitin protein ligase activity"/>
    <property type="evidence" value="ECO:0007669"/>
    <property type="project" value="TreeGrafter"/>
</dbReference>
<evidence type="ECO:0000313" key="6">
    <source>
        <dbReference type="Proteomes" id="UP000651837"/>
    </source>
</evidence>
<comment type="caution">
    <text evidence="4">The sequence shown here is derived from an EMBL/GenBank/DDBJ whole genome shotgun (WGS) entry which is preliminary data.</text>
</comment>
<dbReference type="InterPro" id="IPR011042">
    <property type="entry name" value="6-blade_b-propeller_TolB-like"/>
</dbReference>
<dbReference type="InterPro" id="IPR001258">
    <property type="entry name" value="NHL_repeat"/>
</dbReference>
<dbReference type="PANTHER" id="PTHR24104:SF25">
    <property type="entry name" value="PROTEIN LIN-41"/>
    <property type="match status" value="1"/>
</dbReference>
<dbReference type="PROSITE" id="PS51257">
    <property type="entry name" value="PROKAR_LIPOPROTEIN"/>
    <property type="match status" value="1"/>
</dbReference>
<dbReference type="EMBL" id="QGGQ01000003">
    <property type="protein sequence ID" value="PWK24138.1"/>
    <property type="molecule type" value="Genomic_DNA"/>
</dbReference>
<sequence>MNFRKLFIFPVFALVLLTSGCERTKEQWQFERKIILPKEARPLALAKDEEAIWFSDPDYFRLYKIDLNGKVLDSITGIQRPMNIHMDKQTLYIPEFLTDTIWQYKKGKTSPLKINKRPQAPAGVSVYGDTILVADFYNHRIIVQTPNYSYTIGKQGHNEGQLYYPIDVKLKDDKVFVADAYNNRVQVFDFDGNHIKTIGLNKKMNVASGIALSTNELAITDQENSRILIFDYQGKLLQILKEGIFYPTDIHFDKGRLFIANFKDNSISLYGR</sequence>
<keyword evidence="6" id="KW-1185">Reference proteome</keyword>
<dbReference type="Proteomes" id="UP000651837">
    <property type="component" value="Unassembled WGS sequence"/>
</dbReference>
<dbReference type="GO" id="GO:0000209">
    <property type="term" value="P:protein polyubiquitination"/>
    <property type="evidence" value="ECO:0007669"/>
    <property type="project" value="TreeGrafter"/>
</dbReference>
<dbReference type="PANTHER" id="PTHR24104">
    <property type="entry name" value="E3 UBIQUITIN-PROTEIN LIGASE NHLRC1-RELATED"/>
    <property type="match status" value="1"/>
</dbReference>
<evidence type="ECO:0000313" key="4">
    <source>
        <dbReference type="EMBL" id="PWK24138.1"/>
    </source>
</evidence>
<organism evidence="4 5">
    <name type="scientific">Maribacter polysiphoniae</name>
    <dbReference type="NCBI Taxonomy" id="429344"/>
    <lineage>
        <taxon>Bacteria</taxon>
        <taxon>Pseudomonadati</taxon>
        <taxon>Bacteroidota</taxon>
        <taxon>Flavobacteriia</taxon>
        <taxon>Flavobacteriales</taxon>
        <taxon>Flavobacteriaceae</taxon>
        <taxon>Maribacter</taxon>
    </lineage>
</organism>
<gene>
    <name evidence="3" type="ORF">HZY62_09035</name>
    <name evidence="4" type="ORF">LX92_01725</name>
</gene>
<evidence type="ECO:0000313" key="3">
    <source>
        <dbReference type="EMBL" id="MBD1260729.1"/>
    </source>
</evidence>
<dbReference type="SUPFAM" id="SSF75011">
    <property type="entry name" value="3-carboxy-cis,cis-mucoante lactonizing enzyme"/>
    <property type="match status" value="1"/>
</dbReference>
<keyword evidence="1" id="KW-0677">Repeat</keyword>
<feature type="repeat" description="NHL" evidence="2">
    <location>
        <begin position="149"/>
        <end position="191"/>
    </location>
</feature>
<dbReference type="Pfam" id="PF01436">
    <property type="entry name" value="NHL"/>
    <property type="match status" value="1"/>
</dbReference>
<evidence type="ECO:0000256" key="2">
    <source>
        <dbReference type="PROSITE-ProRule" id="PRU00504"/>
    </source>
</evidence>
<proteinExistence type="predicted"/>
<dbReference type="Proteomes" id="UP000245667">
    <property type="component" value="Unassembled WGS sequence"/>
</dbReference>
<dbReference type="GO" id="GO:0008270">
    <property type="term" value="F:zinc ion binding"/>
    <property type="evidence" value="ECO:0007669"/>
    <property type="project" value="UniProtKB-KW"/>
</dbReference>
<dbReference type="InterPro" id="IPR050952">
    <property type="entry name" value="TRIM-NHL_E3_ligases"/>
</dbReference>
<dbReference type="PROSITE" id="PS51125">
    <property type="entry name" value="NHL"/>
    <property type="match status" value="1"/>
</dbReference>